<dbReference type="OrthoDB" id="1754397at2"/>
<evidence type="ECO:0000313" key="4">
    <source>
        <dbReference type="Proteomes" id="UP000243255"/>
    </source>
</evidence>
<proteinExistence type="predicted"/>
<dbReference type="AlphaFoldDB" id="A0A1M5T778"/>
<keyword evidence="2" id="KW-1133">Transmembrane helix</keyword>
<feature type="region of interest" description="Disordered" evidence="1">
    <location>
        <begin position="412"/>
        <end position="442"/>
    </location>
</feature>
<evidence type="ECO:0000256" key="2">
    <source>
        <dbReference type="SAM" id="Phobius"/>
    </source>
</evidence>
<keyword evidence="4" id="KW-1185">Reference proteome</keyword>
<accession>A0A1M5T778</accession>
<dbReference type="GO" id="GO:0042834">
    <property type="term" value="F:peptidoglycan binding"/>
    <property type="evidence" value="ECO:0007669"/>
    <property type="project" value="InterPro"/>
</dbReference>
<evidence type="ECO:0008006" key="5">
    <source>
        <dbReference type="Google" id="ProtNLM"/>
    </source>
</evidence>
<dbReference type="SUPFAM" id="SSF110997">
    <property type="entry name" value="Sporulation related repeat"/>
    <property type="match status" value="1"/>
</dbReference>
<sequence length="716" mass="84010">MSQNNSVISRVVLNVSEAFLKQETRINEKLDDILEKKLEKLNSDQDKYSEVLKFNILFYKTLIRNTEPLIGKWIEQKSIPNIDSLEEELEIIADKCREYINKIREEGVENLKESDLNSFNFYDKMQPEDKIKRLEKDYRVLNVYKDLLNITLRKISLDRNENLSLLSKDPRDIKRELKRELIFSVNKMLSSSEEFVGGKVYYKENNDSIKKSRNDLEELFLRRIKESNYDVIFEAIENKYRKLCLIEGMLYREGYGFGKNSIAEFASSAILLGLLRGKDKDIVEGAMRLVIIGEFGEKNFQDYMSYVIENKLNISTEVWNESIDIIKTKYQQLKNHDIALKKCVESNDVDIAKYVSIIESVDKNKSFNNPARKNNIEKNDEKIQEEIEDKKENIKDSKKENKTEDIQSYLAITEEDQTGENQADESQPRKEQIEENKANENKIIEDKIDENQAKDIKESIEEKQVYEEIDEDTDDEDIEEEYLKVLKKKSTKRRKKKKKKILAITSVLIAVVLAFGAVYAIITNKEKKNQLEAKKQQETSQQQKDKKEDKKEEKKEEISPEEKERIEREAMIKSKTEEMESYKDGKGKYYIVYAASHKLRENSEETLEEYRAKGVDGTIVEANGHFRIKINEYDDYASAKSESNELAKKSISTYILQGNRYYDCKIDLFELKSKDMPKEDLEKEYYNLKEELGSQSNGKEYVEKLDRIYEGISQVN</sequence>
<dbReference type="STRING" id="1121321.SAMN04488530_1537"/>
<name>A0A1M5T778_9FIRM</name>
<evidence type="ECO:0000313" key="3">
    <source>
        <dbReference type="EMBL" id="SHH46589.1"/>
    </source>
</evidence>
<evidence type="ECO:0000256" key="1">
    <source>
        <dbReference type="SAM" id="MobiDB-lite"/>
    </source>
</evidence>
<keyword evidence="2" id="KW-0472">Membrane</keyword>
<dbReference type="Gene3D" id="3.30.70.1070">
    <property type="entry name" value="Sporulation related repeat"/>
    <property type="match status" value="1"/>
</dbReference>
<dbReference type="Proteomes" id="UP000243255">
    <property type="component" value="Unassembled WGS sequence"/>
</dbReference>
<feature type="region of interest" description="Disordered" evidence="1">
    <location>
        <begin position="529"/>
        <end position="572"/>
    </location>
</feature>
<keyword evidence="2" id="KW-0812">Transmembrane</keyword>
<protein>
    <recommendedName>
        <fullName evidence="5">Sporulation related domain-containing protein</fullName>
    </recommendedName>
</protein>
<gene>
    <name evidence="3" type="ORF">SAMN04488530_1537</name>
</gene>
<organism evidence="3 4">
    <name type="scientific">Asaccharospora irregularis DSM 2635</name>
    <dbReference type="NCBI Taxonomy" id="1121321"/>
    <lineage>
        <taxon>Bacteria</taxon>
        <taxon>Bacillati</taxon>
        <taxon>Bacillota</taxon>
        <taxon>Clostridia</taxon>
        <taxon>Peptostreptococcales</taxon>
        <taxon>Peptostreptococcaceae</taxon>
        <taxon>Asaccharospora</taxon>
    </lineage>
</organism>
<feature type="transmembrane region" description="Helical" evidence="2">
    <location>
        <begin position="501"/>
        <end position="522"/>
    </location>
</feature>
<dbReference type="InterPro" id="IPR036680">
    <property type="entry name" value="SPOR-like_sf"/>
</dbReference>
<dbReference type="EMBL" id="FQWX01000053">
    <property type="protein sequence ID" value="SHH46589.1"/>
    <property type="molecule type" value="Genomic_DNA"/>
</dbReference>
<feature type="compositionally biased region" description="Basic and acidic residues" evidence="1">
    <location>
        <begin position="426"/>
        <end position="442"/>
    </location>
</feature>
<reference evidence="4" key="1">
    <citation type="submission" date="2016-11" db="EMBL/GenBank/DDBJ databases">
        <authorList>
            <person name="Varghese N."/>
            <person name="Submissions S."/>
        </authorList>
    </citation>
    <scope>NUCLEOTIDE SEQUENCE [LARGE SCALE GENOMIC DNA]</scope>
    <source>
        <strain evidence="4">DSM 2635</strain>
    </source>
</reference>
<dbReference type="RefSeq" id="WP_073127689.1">
    <property type="nucleotide sequence ID" value="NZ_BAABCH010000068.1"/>
</dbReference>